<dbReference type="PANTHER" id="PTHR40635">
    <property type="match status" value="1"/>
</dbReference>
<keyword evidence="3" id="KW-1185">Reference proteome</keyword>
<evidence type="ECO:0000313" key="3">
    <source>
        <dbReference type="Proteomes" id="UP000799640"/>
    </source>
</evidence>
<dbReference type="AlphaFoldDB" id="A0A6G1I3B7"/>
<sequence length="253" mass="27717">MAPIRRYLRITKYSVLEVLIYLDPPSATPWLLHSRDPALPRILAAARPYILPKLREERMAVRPTASSKRKAGVRDTIEQDDFEVAIYLRTQPTPHAILAKEKHFAEPGPRLRSNASKLTSWLQTGAAAGDAIDVDAPVILQEDDDDDDEFALSRIPPARTRTAVPDSDDDAEELFVSSASASPAPAAPEDEEEKKLAVHNTYTGFAIHGRVLCLCVKRRTPNAPATVSSQALMETWVSTQAVRAGGEADGAEE</sequence>
<organism evidence="2 3">
    <name type="scientific">Trichodelitschia bisporula</name>
    <dbReference type="NCBI Taxonomy" id="703511"/>
    <lineage>
        <taxon>Eukaryota</taxon>
        <taxon>Fungi</taxon>
        <taxon>Dikarya</taxon>
        <taxon>Ascomycota</taxon>
        <taxon>Pezizomycotina</taxon>
        <taxon>Dothideomycetes</taxon>
        <taxon>Dothideomycetes incertae sedis</taxon>
        <taxon>Phaeotrichales</taxon>
        <taxon>Phaeotrichaceae</taxon>
        <taxon>Trichodelitschia</taxon>
    </lineage>
</organism>
<dbReference type="OrthoDB" id="5374757at2759"/>
<proteinExistence type="predicted"/>
<reference evidence="2" key="1">
    <citation type="journal article" date="2020" name="Stud. Mycol.">
        <title>101 Dothideomycetes genomes: a test case for predicting lifestyles and emergence of pathogens.</title>
        <authorList>
            <person name="Haridas S."/>
            <person name="Albert R."/>
            <person name="Binder M."/>
            <person name="Bloem J."/>
            <person name="Labutti K."/>
            <person name="Salamov A."/>
            <person name="Andreopoulos B."/>
            <person name="Baker S."/>
            <person name="Barry K."/>
            <person name="Bills G."/>
            <person name="Bluhm B."/>
            <person name="Cannon C."/>
            <person name="Castanera R."/>
            <person name="Culley D."/>
            <person name="Daum C."/>
            <person name="Ezra D."/>
            <person name="Gonzalez J."/>
            <person name="Henrissat B."/>
            <person name="Kuo A."/>
            <person name="Liang C."/>
            <person name="Lipzen A."/>
            <person name="Lutzoni F."/>
            <person name="Magnuson J."/>
            <person name="Mondo S."/>
            <person name="Nolan M."/>
            <person name="Ohm R."/>
            <person name="Pangilinan J."/>
            <person name="Park H.-J."/>
            <person name="Ramirez L."/>
            <person name="Alfaro M."/>
            <person name="Sun H."/>
            <person name="Tritt A."/>
            <person name="Yoshinaga Y."/>
            <person name="Zwiers L.-H."/>
            <person name="Turgeon B."/>
            <person name="Goodwin S."/>
            <person name="Spatafora J."/>
            <person name="Crous P."/>
            <person name="Grigoriev I."/>
        </authorList>
    </citation>
    <scope>NUCLEOTIDE SEQUENCE</scope>
    <source>
        <strain evidence="2">CBS 262.69</strain>
    </source>
</reference>
<dbReference type="PANTHER" id="PTHR40635:SF1">
    <property type="match status" value="1"/>
</dbReference>
<name>A0A6G1I3B7_9PEZI</name>
<dbReference type="Proteomes" id="UP000799640">
    <property type="component" value="Unassembled WGS sequence"/>
</dbReference>
<gene>
    <name evidence="2" type="ORF">EJ06DRAFT_554266</name>
</gene>
<accession>A0A6G1I3B7</accession>
<protein>
    <submittedName>
        <fullName evidence="2">Uncharacterized protein</fullName>
    </submittedName>
</protein>
<evidence type="ECO:0000256" key="1">
    <source>
        <dbReference type="SAM" id="MobiDB-lite"/>
    </source>
</evidence>
<evidence type="ECO:0000313" key="2">
    <source>
        <dbReference type="EMBL" id="KAF2402671.1"/>
    </source>
</evidence>
<feature type="region of interest" description="Disordered" evidence="1">
    <location>
        <begin position="160"/>
        <end position="194"/>
    </location>
</feature>
<dbReference type="EMBL" id="ML996690">
    <property type="protein sequence ID" value="KAF2402671.1"/>
    <property type="molecule type" value="Genomic_DNA"/>
</dbReference>